<protein>
    <submittedName>
        <fullName evidence="1">Uncharacterized protein</fullName>
    </submittedName>
</protein>
<proteinExistence type="predicted"/>
<evidence type="ECO:0000313" key="2">
    <source>
        <dbReference type="Proteomes" id="UP001586593"/>
    </source>
</evidence>
<accession>A0ABR3V605</accession>
<keyword evidence="2" id="KW-1185">Reference proteome</keyword>
<organism evidence="1 2">
    <name type="scientific">Phialemonium thermophilum</name>
    <dbReference type="NCBI Taxonomy" id="223376"/>
    <lineage>
        <taxon>Eukaryota</taxon>
        <taxon>Fungi</taxon>
        <taxon>Dikarya</taxon>
        <taxon>Ascomycota</taxon>
        <taxon>Pezizomycotina</taxon>
        <taxon>Sordariomycetes</taxon>
        <taxon>Sordariomycetidae</taxon>
        <taxon>Cephalothecales</taxon>
        <taxon>Cephalothecaceae</taxon>
        <taxon>Phialemonium</taxon>
    </lineage>
</organism>
<evidence type="ECO:0000313" key="1">
    <source>
        <dbReference type="EMBL" id="KAL1837180.1"/>
    </source>
</evidence>
<name>A0ABR3V605_9PEZI</name>
<reference evidence="1 2" key="1">
    <citation type="journal article" date="2024" name="Commun. Biol.">
        <title>Comparative genomic analysis of thermophilic fungi reveals convergent evolutionary adaptations and gene losses.</title>
        <authorList>
            <person name="Steindorff A.S."/>
            <person name="Aguilar-Pontes M.V."/>
            <person name="Robinson A.J."/>
            <person name="Andreopoulos B."/>
            <person name="LaButti K."/>
            <person name="Kuo A."/>
            <person name="Mondo S."/>
            <person name="Riley R."/>
            <person name="Otillar R."/>
            <person name="Haridas S."/>
            <person name="Lipzen A."/>
            <person name="Grimwood J."/>
            <person name="Schmutz J."/>
            <person name="Clum A."/>
            <person name="Reid I.D."/>
            <person name="Moisan M.C."/>
            <person name="Butler G."/>
            <person name="Nguyen T.T.M."/>
            <person name="Dewar K."/>
            <person name="Conant G."/>
            <person name="Drula E."/>
            <person name="Henrissat B."/>
            <person name="Hansel C."/>
            <person name="Singer S."/>
            <person name="Hutchinson M.I."/>
            <person name="de Vries R.P."/>
            <person name="Natvig D.O."/>
            <person name="Powell A.J."/>
            <person name="Tsang A."/>
            <person name="Grigoriev I.V."/>
        </authorList>
    </citation>
    <scope>NUCLEOTIDE SEQUENCE [LARGE SCALE GENOMIC DNA]</scope>
    <source>
        <strain evidence="1 2">ATCC 24622</strain>
    </source>
</reference>
<dbReference type="EMBL" id="JAZHXJ010002694">
    <property type="protein sequence ID" value="KAL1837180.1"/>
    <property type="molecule type" value="Genomic_DNA"/>
</dbReference>
<dbReference type="Proteomes" id="UP001586593">
    <property type="component" value="Unassembled WGS sequence"/>
</dbReference>
<sequence length="177" mass="19632">MNTRPRRLGKTESPSCCRTVSFLAGRGSRFPEARLGATRGSARVAWESGTWIHRHGSIQDTSLAIAVAQTAYISCSYRRLLTFCSCCSTRAAALERVSAQTERVCPHLHCEPTVQLGVRTVRYLQGTTSEGDQLLIVRVAPRWANGALASWLAHCGCLLVLCGERQPPRPYCMYLYR</sequence>
<gene>
    <name evidence="1" type="ORF">VTK73DRAFT_4770</name>
</gene>
<comment type="caution">
    <text evidence="1">The sequence shown here is derived from an EMBL/GenBank/DDBJ whole genome shotgun (WGS) entry which is preliminary data.</text>
</comment>